<dbReference type="KEGG" id="bif:N288_23155"/>
<dbReference type="PATRIC" id="fig|1367477.3.peg.4621"/>
<proteinExistence type="predicted"/>
<dbReference type="AlphaFoldDB" id="U5LG78"/>
<protein>
    <submittedName>
        <fullName evidence="2">Uncharacterized protein</fullName>
    </submittedName>
</protein>
<gene>
    <name evidence="2" type="ORF">N288_23155</name>
</gene>
<dbReference type="HOGENOM" id="CLU_1727684_0_0_9"/>
<accession>U5LG78</accession>
<keyword evidence="1" id="KW-0472">Membrane</keyword>
<evidence type="ECO:0000256" key="1">
    <source>
        <dbReference type="SAM" id="Phobius"/>
    </source>
</evidence>
<sequence>MQTTEANDLYHEYQAMIEELTEEVLQKGIMKEIHWSTKTFVEVLPMVNQFIKESESFKEQITKLNEISEFHRERQEHEMLELRALFFEKSNELSTQTDRMQNAIIRKMTEEISAHKMEMESQAARTHKFLYYTLGSSVLANLLVILIFIFG</sequence>
<keyword evidence="1" id="KW-0812">Transmembrane</keyword>
<keyword evidence="1" id="KW-1133">Transmembrane helix</keyword>
<feature type="transmembrane region" description="Helical" evidence="1">
    <location>
        <begin position="129"/>
        <end position="150"/>
    </location>
</feature>
<evidence type="ECO:0000313" key="2">
    <source>
        <dbReference type="EMBL" id="AGX06470.1"/>
    </source>
</evidence>
<dbReference type="STRING" id="1367477.N288_23155"/>
<dbReference type="Proteomes" id="UP000017805">
    <property type="component" value="Chromosome"/>
</dbReference>
<keyword evidence="3" id="KW-1185">Reference proteome</keyword>
<dbReference type="RefSeq" id="WP_009792756.1">
    <property type="nucleotide sequence ID" value="NC_022524.1"/>
</dbReference>
<name>U5LG78_9BACI</name>
<reference evidence="2 3" key="1">
    <citation type="submission" date="2013-07" db="EMBL/GenBank/DDBJ databases">
        <title>Complete genome sequence of Bacillus infantis NRRL B-14911 that has potential to induce cardiac disease by antigenic mimicry.</title>
        <authorList>
            <person name="Massilamany C."/>
            <person name="Smith T.P.L."/>
            <person name="Loy J.D."/>
            <person name="Barletta R."/>
            <person name="Reddy J."/>
        </authorList>
    </citation>
    <scope>NUCLEOTIDE SEQUENCE [LARGE SCALE GENOMIC DNA]</scope>
    <source>
        <strain evidence="2 3">NRRL B-14911</strain>
    </source>
</reference>
<evidence type="ECO:0000313" key="3">
    <source>
        <dbReference type="Proteomes" id="UP000017805"/>
    </source>
</evidence>
<organism evidence="2 3">
    <name type="scientific">Bacillus infantis NRRL B-14911</name>
    <dbReference type="NCBI Taxonomy" id="1367477"/>
    <lineage>
        <taxon>Bacteria</taxon>
        <taxon>Bacillati</taxon>
        <taxon>Bacillota</taxon>
        <taxon>Bacilli</taxon>
        <taxon>Bacillales</taxon>
        <taxon>Bacillaceae</taxon>
        <taxon>Bacillus</taxon>
    </lineage>
</organism>
<dbReference type="EMBL" id="CP006643">
    <property type="protein sequence ID" value="AGX06470.1"/>
    <property type="molecule type" value="Genomic_DNA"/>
</dbReference>